<feature type="coiled-coil region" evidence="1">
    <location>
        <begin position="260"/>
        <end position="326"/>
    </location>
</feature>
<dbReference type="AlphaFoldDB" id="A0A0N5AQ39"/>
<evidence type="ECO:0000313" key="3">
    <source>
        <dbReference type="Proteomes" id="UP000046393"/>
    </source>
</evidence>
<evidence type="ECO:0000256" key="1">
    <source>
        <dbReference type="SAM" id="Coils"/>
    </source>
</evidence>
<dbReference type="WBParaSite" id="SMUV_0000678801-mRNA-1">
    <property type="protein sequence ID" value="SMUV_0000678801-mRNA-1"/>
    <property type="gene ID" value="SMUV_0000678801"/>
</dbReference>
<sequence>MSANLYQLSGNGAEECSALPNVEMYNSCQGRPCELHLPSSDNVNNENSVVAIKSPVSVNGRLPLGNYQYTAIDKRAVMPSTASKKVMVAPQPHYRSHNSDMCENVFRANGDMQITHRRRIGNTAATTPTSAYSVQFENRAYPREVSVAVIPMPDDDRVAHVRSGSDVRVSALEERVRDIEAVINNNGQLPNSPSSSTSYIPPASQKGPPLVLSPVSPAATHQLIAQEIADRDNEIERLQSQLRQCYSRMELRKIRFEEEIGKFRKESQEAKSQLEKVKSRLGELEVECSKYRERATYVEAARNTAISDSLEKISTQEKELSRLRGEVEQLGGLSAELETVKSELKKSELSKVELQGVIEAKNKIIHDLEDFVSTLKMGKSCKFSSSFDEDLSSLNKPKLSKRFNGVKELKTPLSSPDMQDSTSSQYSLRLKKSQSFQQLPASMDKAWLPSSFSTLVLKQSSLAKECRLLAKCLKDVGSKTIDGELPSVLHLLGCQIVEVGAESTSESETDSLSTDQSPMTLPFAEYHIKKAAEYMQLIESDLNSLREKFVEYYEGKIIDDLQKNDMCKFQ</sequence>
<evidence type="ECO:0000256" key="2">
    <source>
        <dbReference type="SAM" id="MobiDB-lite"/>
    </source>
</evidence>
<reference evidence="4" key="1">
    <citation type="submission" date="2017-02" db="UniProtKB">
        <authorList>
            <consortium name="WormBaseParasite"/>
        </authorList>
    </citation>
    <scope>IDENTIFICATION</scope>
</reference>
<keyword evidence="1" id="KW-0175">Coiled coil</keyword>
<feature type="region of interest" description="Disordered" evidence="2">
    <location>
        <begin position="185"/>
        <end position="207"/>
    </location>
</feature>
<organism evidence="3 4">
    <name type="scientific">Syphacia muris</name>
    <dbReference type="NCBI Taxonomy" id="451379"/>
    <lineage>
        <taxon>Eukaryota</taxon>
        <taxon>Metazoa</taxon>
        <taxon>Ecdysozoa</taxon>
        <taxon>Nematoda</taxon>
        <taxon>Chromadorea</taxon>
        <taxon>Rhabditida</taxon>
        <taxon>Spirurina</taxon>
        <taxon>Oxyuridomorpha</taxon>
        <taxon>Oxyuroidea</taxon>
        <taxon>Oxyuridae</taxon>
        <taxon>Syphacia</taxon>
    </lineage>
</organism>
<protein>
    <submittedName>
        <fullName evidence="4">TACC_C domain-containing protein</fullName>
    </submittedName>
</protein>
<feature type="compositionally biased region" description="Polar residues" evidence="2">
    <location>
        <begin position="185"/>
        <end position="199"/>
    </location>
</feature>
<dbReference type="STRING" id="451379.A0A0N5AQ39"/>
<proteinExistence type="predicted"/>
<dbReference type="Gene3D" id="1.10.287.1490">
    <property type="match status" value="1"/>
</dbReference>
<name>A0A0N5AQ39_9BILA</name>
<accession>A0A0N5AQ39</accession>
<keyword evidence="3" id="KW-1185">Reference proteome</keyword>
<evidence type="ECO:0000313" key="4">
    <source>
        <dbReference type="WBParaSite" id="SMUV_0000678801-mRNA-1"/>
    </source>
</evidence>
<dbReference type="Proteomes" id="UP000046393">
    <property type="component" value="Unplaced"/>
</dbReference>